<keyword evidence="8 9" id="KW-0368">Histidine biosynthesis</keyword>
<evidence type="ECO:0000256" key="7">
    <source>
        <dbReference type="ARBA" id="ARBA00022840"/>
    </source>
</evidence>
<dbReference type="GO" id="GO:0004636">
    <property type="term" value="F:phosphoribosyl-ATP diphosphatase activity"/>
    <property type="evidence" value="ECO:0007669"/>
    <property type="project" value="UniProtKB-UniRule"/>
</dbReference>
<dbReference type="EC" id="3.6.1.31" evidence="9"/>
<dbReference type="PANTHER" id="PTHR42945">
    <property type="entry name" value="HISTIDINE BIOSYNTHESIS BIFUNCTIONAL PROTEIN"/>
    <property type="match status" value="1"/>
</dbReference>
<evidence type="ECO:0000256" key="1">
    <source>
        <dbReference type="ARBA" id="ARBA00001460"/>
    </source>
</evidence>
<keyword evidence="9" id="KW-0963">Cytoplasm</keyword>
<dbReference type="InterPro" id="IPR008179">
    <property type="entry name" value="HisE"/>
</dbReference>
<comment type="similarity">
    <text evidence="3 9">Belongs to the PRA-PH family.</text>
</comment>
<evidence type="ECO:0000256" key="3">
    <source>
        <dbReference type="ARBA" id="ARBA00009392"/>
    </source>
</evidence>
<dbReference type="EMBL" id="FOAN01000006">
    <property type="protein sequence ID" value="SEM02450.1"/>
    <property type="molecule type" value="Genomic_DNA"/>
</dbReference>
<organism evidence="11 12">
    <name type="scientific">Bosea lupini</name>
    <dbReference type="NCBI Taxonomy" id="1036779"/>
    <lineage>
        <taxon>Bacteria</taxon>
        <taxon>Pseudomonadati</taxon>
        <taxon>Pseudomonadota</taxon>
        <taxon>Alphaproteobacteria</taxon>
        <taxon>Hyphomicrobiales</taxon>
        <taxon>Boseaceae</taxon>
        <taxon>Bosea</taxon>
    </lineage>
</organism>
<evidence type="ECO:0000256" key="4">
    <source>
        <dbReference type="ARBA" id="ARBA00022605"/>
    </source>
</evidence>
<evidence type="ECO:0000256" key="10">
    <source>
        <dbReference type="SAM" id="MobiDB-lite"/>
    </source>
</evidence>
<evidence type="ECO:0000256" key="6">
    <source>
        <dbReference type="ARBA" id="ARBA00022801"/>
    </source>
</evidence>
<evidence type="ECO:0000256" key="5">
    <source>
        <dbReference type="ARBA" id="ARBA00022741"/>
    </source>
</evidence>
<dbReference type="Proteomes" id="UP000199664">
    <property type="component" value="Unassembled WGS sequence"/>
</dbReference>
<comment type="catalytic activity">
    <reaction evidence="1 9">
        <text>1-(5-phospho-beta-D-ribosyl)-ATP + H2O = 1-(5-phospho-beta-D-ribosyl)-5'-AMP + diphosphate + H(+)</text>
        <dbReference type="Rhea" id="RHEA:22828"/>
        <dbReference type="ChEBI" id="CHEBI:15377"/>
        <dbReference type="ChEBI" id="CHEBI:15378"/>
        <dbReference type="ChEBI" id="CHEBI:33019"/>
        <dbReference type="ChEBI" id="CHEBI:59457"/>
        <dbReference type="ChEBI" id="CHEBI:73183"/>
        <dbReference type="EC" id="3.6.1.31"/>
    </reaction>
</comment>
<dbReference type="GO" id="GO:0005737">
    <property type="term" value="C:cytoplasm"/>
    <property type="evidence" value="ECO:0007669"/>
    <property type="project" value="UniProtKB-SubCell"/>
</dbReference>
<evidence type="ECO:0000313" key="11">
    <source>
        <dbReference type="EMBL" id="SEM02450.1"/>
    </source>
</evidence>
<keyword evidence="6 9" id="KW-0378">Hydrolase</keyword>
<name>A0A1H7UZT2_9HYPH</name>
<evidence type="ECO:0000313" key="12">
    <source>
        <dbReference type="Proteomes" id="UP000199664"/>
    </source>
</evidence>
<keyword evidence="12" id="KW-1185">Reference proteome</keyword>
<comment type="pathway">
    <text evidence="2 9">Amino-acid biosynthesis; L-histidine biosynthesis; L-histidine from 5-phospho-alpha-D-ribose 1-diphosphate: step 2/9.</text>
</comment>
<dbReference type="Pfam" id="PF01503">
    <property type="entry name" value="PRA-PH"/>
    <property type="match status" value="1"/>
</dbReference>
<comment type="subcellular location">
    <subcellularLocation>
        <location evidence="9">Cytoplasm</location>
    </subcellularLocation>
</comment>
<keyword evidence="7 9" id="KW-0067">ATP-binding</keyword>
<dbReference type="PANTHER" id="PTHR42945:SF1">
    <property type="entry name" value="HISTIDINE BIOSYNTHESIS BIFUNCTIONAL PROTEIN HIS7"/>
    <property type="match status" value="1"/>
</dbReference>
<dbReference type="STRING" id="1036779.SAMN04515666_106504"/>
<dbReference type="NCBIfam" id="TIGR03188">
    <property type="entry name" value="histidine_hisI"/>
    <property type="match status" value="1"/>
</dbReference>
<sequence length="160" mass="17766">MSARRKRLDRHETLTWRPDSGSMTDSVQNLYAAVLSARSRDPALSRTAKLIREGTPKMAKKLGEEAVEVGIEAVQNNRPAVVRESADLIYNLVVLWSELGITPGEVWREMDRREALYGIAEKLPKSRHGGRHLAVPDCGASDEGARQDALQPLLLRGKRG</sequence>
<keyword evidence="4 9" id="KW-0028">Amino-acid biosynthesis</keyword>
<dbReference type="UniPathway" id="UPA00031">
    <property type="reaction ID" value="UER00007"/>
</dbReference>
<dbReference type="GO" id="GO:0005524">
    <property type="term" value="F:ATP binding"/>
    <property type="evidence" value="ECO:0007669"/>
    <property type="project" value="UniProtKB-KW"/>
</dbReference>
<dbReference type="AlphaFoldDB" id="A0A1H7UZT2"/>
<accession>A0A1H7UZT2</accession>
<evidence type="ECO:0000256" key="9">
    <source>
        <dbReference type="HAMAP-Rule" id="MF_01020"/>
    </source>
</evidence>
<gene>
    <name evidence="9" type="primary">hisE</name>
    <name evidence="11" type="ORF">SAMN04515666_106504</name>
</gene>
<evidence type="ECO:0000256" key="2">
    <source>
        <dbReference type="ARBA" id="ARBA00005204"/>
    </source>
</evidence>
<proteinExistence type="inferred from homology"/>
<feature type="region of interest" description="Disordered" evidence="10">
    <location>
        <begin position="128"/>
        <end position="160"/>
    </location>
</feature>
<reference evidence="12" key="1">
    <citation type="submission" date="2016-10" db="EMBL/GenBank/DDBJ databases">
        <authorList>
            <person name="Varghese N."/>
            <person name="Submissions S."/>
        </authorList>
    </citation>
    <scope>NUCLEOTIDE SEQUENCE [LARGE SCALE GENOMIC DNA]</scope>
    <source>
        <strain evidence="12">LMG 26383,CCUG 61248,R- 45681</strain>
    </source>
</reference>
<protein>
    <recommendedName>
        <fullName evidence="9">Phosphoribosyl-ATP pyrophosphatase</fullName>
        <shortName evidence="9">PRA-PH</shortName>
        <ecNumber evidence="9">3.6.1.31</ecNumber>
    </recommendedName>
</protein>
<dbReference type="SUPFAM" id="SSF101386">
    <property type="entry name" value="all-alpha NTP pyrophosphatases"/>
    <property type="match status" value="1"/>
</dbReference>
<keyword evidence="5 9" id="KW-0547">Nucleotide-binding</keyword>
<dbReference type="Gene3D" id="1.10.287.1080">
    <property type="entry name" value="MazG-like"/>
    <property type="match status" value="1"/>
</dbReference>
<dbReference type="HAMAP" id="MF_01020">
    <property type="entry name" value="HisE"/>
    <property type="match status" value="1"/>
</dbReference>
<evidence type="ECO:0000256" key="8">
    <source>
        <dbReference type="ARBA" id="ARBA00023102"/>
    </source>
</evidence>
<dbReference type="GO" id="GO:0000105">
    <property type="term" value="P:L-histidine biosynthetic process"/>
    <property type="evidence" value="ECO:0007669"/>
    <property type="project" value="UniProtKB-UniRule"/>
</dbReference>
<dbReference type="InterPro" id="IPR021130">
    <property type="entry name" value="PRib-ATP_PPHydrolase-like"/>
</dbReference>
<dbReference type="CDD" id="cd11534">
    <property type="entry name" value="NTP-PPase_HisIE_like"/>
    <property type="match status" value="1"/>
</dbReference>